<feature type="domain" description="Ig-like" evidence="4">
    <location>
        <begin position="319"/>
        <end position="405"/>
    </location>
</feature>
<evidence type="ECO:0000259" key="4">
    <source>
        <dbReference type="PROSITE" id="PS50835"/>
    </source>
</evidence>
<protein>
    <submittedName>
        <fullName evidence="5">Protein turtle B-like protein</fullName>
    </submittedName>
</protein>
<dbReference type="STRING" id="299467.A0A443S8U2"/>
<dbReference type="VEuPathDB" id="VectorBase:LDEU008071"/>
<dbReference type="Pfam" id="PF08205">
    <property type="entry name" value="C2-set_2"/>
    <property type="match status" value="1"/>
</dbReference>
<feature type="domain" description="Ig-like" evidence="4">
    <location>
        <begin position="16"/>
        <end position="107"/>
    </location>
</feature>
<feature type="domain" description="Ig-like" evidence="4">
    <location>
        <begin position="223"/>
        <end position="314"/>
    </location>
</feature>
<feature type="domain" description="Ig-like" evidence="4">
    <location>
        <begin position="121"/>
        <end position="216"/>
    </location>
</feature>
<dbReference type="InterPro" id="IPR003598">
    <property type="entry name" value="Ig_sub2"/>
</dbReference>
<dbReference type="Gene3D" id="2.60.40.10">
    <property type="entry name" value="Immunoglobulins"/>
    <property type="match status" value="5"/>
</dbReference>
<dbReference type="InterPro" id="IPR007110">
    <property type="entry name" value="Ig-like_dom"/>
</dbReference>
<dbReference type="InterPro" id="IPR013783">
    <property type="entry name" value="Ig-like_fold"/>
</dbReference>
<sequence length="546" mass="60836">MNLSSILYTAVVRGKVALPCDITPPTSDDSVALILWYKDDALAPIYTLDARKGDLDQARTLTAPSLDARAYFNLNNRPAFLQIDPIRLTDAGDYRCRVDFKKARTVNTVISLKVIVPPEEPQISNVEGFTLKGLVGPFNEGEALTLICTTNGGKPRPSLVWWRDFTVIDDTFEYNDKDVTTNQVTIPSLARHHLLSIFMCQAINNNITVPSSTSITLDLNLKPTEVQITQLTPILVTDREATFECQSFGSRPKAILYWIFDGQRHNTPLNGSDHQTRTTITITPKQSHNGEPLTCVAENSKIPNSAISDQLKLDVQYIPNLTLKLGVSTISLAAIQEGNDIYFDCHIDSNPLPNKPIIWRFNGNVIQHQTGIIQSNQSLVLQRVSRTQSGEYQCEASNQQGTALSNSLHLKIRFAPVSHAAKTHYLLDEQHKSLFVNKIFTLVYGLSLHETVHLVCDVEANPPQVSFSWRFDKETDLITSNQINDTSSILVYTPHSMNEFGSIECIAKNEVGLQQNPCTFDVITGGLLACYSLINQTFILSRNAYK</sequence>
<dbReference type="PANTHER" id="PTHR23278:SF19">
    <property type="entry name" value="OBSCURIN"/>
    <property type="match status" value="1"/>
</dbReference>
<dbReference type="OrthoDB" id="10006996at2759"/>
<gene>
    <name evidence="5" type="ORF">B4U80_04758</name>
</gene>
<keyword evidence="2" id="KW-0472">Membrane</keyword>
<comment type="subcellular location">
    <subcellularLocation>
        <location evidence="1">Membrane</location>
        <topology evidence="1">Single-pass membrane protein</topology>
    </subcellularLocation>
</comment>
<dbReference type="SMART" id="SM00408">
    <property type="entry name" value="IGc2"/>
    <property type="match status" value="2"/>
</dbReference>
<dbReference type="CDD" id="cd00096">
    <property type="entry name" value="Ig"/>
    <property type="match status" value="1"/>
</dbReference>
<accession>A0A443S8U2</accession>
<dbReference type="Pfam" id="PF13895">
    <property type="entry name" value="Ig_2"/>
    <property type="match status" value="1"/>
</dbReference>
<dbReference type="SUPFAM" id="SSF48726">
    <property type="entry name" value="Immunoglobulin"/>
    <property type="match status" value="5"/>
</dbReference>
<dbReference type="GO" id="GO:0016020">
    <property type="term" value="C:membrane"/>
    <property type="evidence" value="ECO:0007669"/>
    <property type="project" value="UniProtKB-SubCell"/>
</dbReference>
<comment type="caution">
    <text evidence="5">The sequence shown here is derived from an EMBL/GenBank/DDBJ whole genome shotgun (WGS) entry which is preliminary data.</text>
</comment>
<evidence type="ECO:0000256" key="1">
    <source>
        <dbReference type="ARBA" id="ARBA00004167"/>
    </source>
</evidence>
<dbReference type="AlphaFoldDB" id="A0A443S8U2"/>
<dbReference type="InterPro" id="IPR036179">
    <property type="entry name" value="Ig-like_dom_sf"/>
</dbReference>
<evidence type="ECO:0000313" key="5">
    <source>
        <dbReference type="EMBL" id="RWS23969.1"/>
    </source>
</evidence>
<keyword evidence="6" id="KW-1185">Reference proteome</keyword>
<keyword evidence="3" id="KW-1015">Disulfide bond</keyword>
<dbReference type="EMBL" id="NCKV01005587">
    <property type="protein sequence ID" value="RWS23969.1"/>
    <property type="molecule type" value="Genomic_DNA"/>
</dbReference>
<evidence type="ECO:0000256" key="2">
    <source>
        <dbReference type="ARBA" id="ARBA00023136"/>
    </source>
</evidence>
<dbReference type="InterPro" id="IPR013162">
    <property type="entry name" value="CD80_C2-set"/>
</dbReference>
<dbReference type="SMART" id="SM00409">
    <property type="entry name" value="IG"/>
    <property type="match status" value="5"/>
</dbReference>
<reference evidence="5 6" key="1">
    <citation type="journal article" date="2018" name="Gigascience">
        <title>Genomes of trombidid mites reveal novel predicted allergens and laterally-transferred genes associated with secondary metabolism.</title>
        <authorList>
            <person name="Dong X."/>
            <person name="Chaisiri K."/>
            <person name="Xia D."/>
            <person name="Armstrong S.D."/>
            <person name="Fang Y."/>
            <person name="Donnelly M.J."/>
            <person name="Kadowaki T."/>
            <person name="McGarry J.W."/>
            <person name="Darby A.C."/>
            <person name="Makepeace B.L."/>
        </authorList>
    </citation>
    <scope>NUCLEOTIDE SEQUENCE [LARGE SCALE GENOMIC DNA]</scope>
    <source>
        <strain evidence="5">UoL-UT</strain>
    </source>
</reference>
<feature type="domain" description="Ig-like" evidence="4">
    <location>
        <begin position="450"/>
        <end position="521"/>
    </location>
</feature>
<name>A0A443S8U2_9ACAR</name>
<proteinExistence type="predicted"/>
<dbReference type="PANTHER" id="PTHR23278">
    <property type="entry name" value="SIDESTEP PROTEIN"/>
    <property type="match status" value="1"/>
</dbReference>
<dbReference type="Proteomes" id="UP000288716">
    <property type="component" value="Unassembled WGS sequence"/>
</dbReference>
<evidence type="ECO:0000313" key="6">
    <source>
        <dbReference type="Proteomes" id="UP000288716"/>
    </source>
</evidence>
<organism evidence="5 6">
    <name type="scientific">Leptotrombidium deliense</name>
    <dbReference type="NCBI Taxonomy" id="299467"/>
    <lineage>
        <taxon>Eukaryota</taxon>
        <taxon>Metazoa</taxon>
        <taxon>Ecdysozoa</taxon>
        <taxon>Arthropoda</taxon>
        <taxon>Chelicerata</taxon>
        <taxon>Arachnida</taxon>
        <taxon>Acari</taxon>
        <taxon>Acariformes</taxon>
        <taxon>Trombidiformes</taxon>
        <taxon>Prostigmata</taxon>
        <taxon>Anystina</taxon>
        <taxon>Parasitengona</taxon>
        <taxon>Trombiculoidea</taxon>
        <taxon>Trombiculidae</taxon>
        <taxon>Leptotrombidium</taxon>
    </lineage>
</organism>
<dbReference type="InterPro" id="IPR003599">
    <property type="entry name" value="Ig_sub"/>
</dbReference>
<evidence type="ECO:0000256" key="3">
    <source>
        <dbReference type="ARBA" id="ARBA00023157"/>
    </source>
</evidence>
<dbReference type="PROSITE" id="PS50835">
    <property type="entry name" value="IG_LIKE"/>
    <property type="match status" value="5"/>
</dbReference>